<dbReference type="EMBL" id="AP018844">
    <property type="protein sequence ID" value="BBF89246.1"/>
    <property type="molecule type" value="Genomic_DNA"/>
</dbReference>
<dbReference type="EMBL" id="AP018845">
    <property type="protein sequence ID" value="BBF89254.1"/>
    <property type="molecule type" value="Genomic_DNA"/>
</dbReference>
<sequence>MPDWRKKERLTSGPHTGFSPLRCHVGMPRGWRGKKHEPKKDIGIIGGHAQRRETEEEMEELVPEIGSRIGPGKETSCPSGVVDAHLVLLHRVRI</sequence>
<proteinExistence type="predicted"/>
<evidence type="ECO:0000313" key="2">
    <source>
        <dbReference type="EMBL" id="BBF89246.1"/>
    </source>
</evidence>
<name>A0A679BDN8_9ORYZ</name>
<dbReference type="AlphaFoldDB" id="A0A679BDN8"/>
<reference evidence="2" key="1">
    <citation type="submission" date="2018-08" db="EMBL/GenBank/DDBJ databases">
        <title>Oryza barthii genomic DNA, chromosome 11, BAC clone:OBARTa0064F21.</title>
        <authorList>
            <person name="Wu J."/>
            <person name="Kanamori H."/>
        </authorList>
    </citation>
    <scope>NUCLEOTIDE SEQUENCE</scope>
    <source>
        <strain evidence="2">W1588</strain>
    </source>
</reference>
<evidence type="ECO:0000256" key="1">
    <source>
        <dbReference type="SAM" id="MobiDB-lite"/>
    </source>
</evidence>
<reference evidence="3" key="2">
    <citation type="submission" date="2018-08" db="EMBL/GenBank/DDBJ databases">
        <title>Oryza barthii genomic DNA, chromosome 11, BAC clone:OBARTa0093J04.</title>
        <authorList>
            <person name="Wu J."/>
            <person name="Kanamori H."/>
        </authorList>
    </citation>
    <scope>NUCLEOTIDE SEQUENCE</scope>
    <source>
        <strain evidence="3">W1588</strain>
    </source>
</reference>
<evidence type="ECO:0000313" key="3">
    <source>
        <dbReference type="EMBL" id="BBF89254.1"/>
    </source>
</evidence>
<gene>
    <name evidence="2" type="primary">OBARTa0064F21.15</name>
    <name evidence="3" type="synonym">OBARTa0093J04.1</name>
</gene>
<feature type="region of interest" description="Disordered" evidence="1">
    <location>
        <begin position="1"/>
        <end position="55"/>
    </location>
</feature>
<accession>A0A679BDN8</accession>
<feature type="compositionally biased region" description="Basic and acidic residues" evidence="1">
    <location>
        <begin position="1"/>
        <end position="10"/>
    </location>
</feature>
<organism evidence="2">
    <name type="scientific">Oryza barthii</name>
    <dbReference type="NCBI Taxonomy" id="65489"/>
    <lineage>
        <taxon>Eukaryota</taxon>
        <taxon>Viridiplantae</taxon>
        <taxon>Streptophyta</taxon>
        <taxon>Embryophyta</taxon>
        <taxon>Tracheophyta</taxon>
        <taxon>Spermatophyta</taxon>
        <taxon>Magnoliopsida</taxon>
        <taxon>Liliopsida</taxon>
        <taxon>Poales</taxon>
        <taxon>Poaceae</taxon>
        <taxon>BOP clade</taxon>
        <taxon>Oryzoideae</taxon>
        <taxon>Oryzeae</taxon>
        <taxon>Oryzinae</taxon>
        <taxon>Oryza</taxon>
    </lineage>
</organism>
<protein>
    <submittedName>
        <fullName evidence="2">Uncharacterized protein</fullName>
    </submittedName>
</protein>